<feature type="compositionally biased region" description="Basic residues" evidence="5">
    <location>
        <begin position="705"/>
        <end position="715"/>
    </location>
</feature>
<dbReference type="Proteomes" id="UP000813385">
    <property type="component" value="Unassembled WGS sequence"/>
</dbReference>
<dbReference type="OrthoDB" id="4347at2759"/>
<feature type="region of interest" description="Disordered" evidence="5">
    <location>
        <begin position="1160"/>
        <end position="1276"/>
    </location>
</feature>
<evidence type="ECO:0000256" key="5">
    <source>
        <dbReference type="SAM" id="MobiDB-lite"/>
    </source>
</evidence>
<feature type="region of interest" description="Disordered" evidence="5">
    <location>
        <begin position="1131"/>
        <end position="1150"/>
    </location>
</feature>
<feature type="zinc finger region" description="C3H1-type" evidence="4">
    <location>
        <begin position="1279"/>
        <end position="1305"/>
    </location>
</feature>
<name>A0A8K0T8D4_9PEZI</name>
<feature type="compositionally biased region" description="Low complexity" evidence="5">
    <location>
        <begin position="32"/>
        <end position="50"/>
    </location>
</feature>
<evidence type="ECO:0000256" key="4">
    <source>
        <dbReference type="PROSITE-ProRule" id="PRU00723"/>
    </source>
</evidence>
<accession>A0A8K0T8D4</accession>
<feature type="region of interest" description="Disordered" evidence="5">
    <location>
        <begin position="499"/>
        <end position="715"/>
    </location>
</feature>
<proteinExistence type="predicted"/>
<gene>
    <name evidence="7" type="ORF">B0T11DRAFT_283876</name>
</gene>
<dbReference type="PROSITE" id="PS50103">
    <property type="entry name" value="ZF_C3H1"/>
    <property type="match status" value="1"/>
</dbReference>
<keyword evidence="1 4" id="KW-0479">Metal-binding</keyword>
<evidence type="ECO:0000256" key="3">
    <source>
        <dbReference type="ARBA" id="ARBA00022833"/>
    </source>
</evidence>
<feature type="region of interest" description="Disordered" evidence="5">
    <location>
        <begin position="293"/>
        <end position="316"/>
    </location>
</feature>
<keyword evidence="8" id="KW-1185">Reference proteome</keyword>
<feature type="domain" description="C3H1-type" evidence="6">
    <location>
        <begin position="1279"/>
        <end position="1305"/>
    </location>
</feature>
<feature type="compositionally biased region" description="Polar residues" evidence="5">
    <location>
        <begin position="1140"/>
        <end position="1150"/>
    </location>
</feature>
<dbReference type="InterPro" id="IPR041367">
    <property type="entry name" value="Znf-CCCH_4"/>
</dbReference>
<dbReference type="InterPro" id="IPR036855">
    <property type="entry name" value="Znf_CCCH_sf"/>
</dbReference>
<feature type="compositionally biased region" description="Low complexity" evidence="5">
    <location>
        <begin position="1160"/>
        <end position="1175"/>
    </location>
</feature>
<keyword evidence="2 4" id="KW-0863">Zinc-finger</keyword>
<protein>
    <recommendedName>
        <fullName evidence="6">C3H1-type domain-containing protein</fullName>
    </recommendedName>
</protein>
<evidence type="ECO:0000256" key="2">
    <source>
        <dbReference type="ARBA" id="ARBA00022771"/>
    </source>
</evidence>
<feature type="compositionally biased region" description="Polar residues" evidence="5">
    <location>
        <begin position="51"/>
        <end position="72"/>
    </location>
</feature>
<feature type="compositionally biased region" description="Basic and acidic residues" evidence="5">
    <location>
        <begin position="1033"/>
        <end position="1047"/>
    </location>
</feature>
<feature type="compositionally biased region" description="Polar residues" evidence="5">
    <location>
        <begin position="1"/>
        <end position="19"/>
    </location>
</feature>
<reference evidence="7" key="1">
    <citation type="journal article" date="2021" name="Nat. Commun.">
        <title>Genetic determinants of endophytism in the Arabidopsis root mycobiome.</title>
        <authorList>
            <person name="Mesny F."/>
            <person name="Miyauchi S."/>
            <person name="Thiergart T."/>
            <person name="Pickel B."/>
            <person name="Atanasova L."/>
            <person name="Karlsson M."/>
            <person name="Huettel B."/>
            <person name="Barry K.W."/>
            <person name="Haridas S."/>
            <person name="Chen C."/>
            <person name="Bauer D."/>
            <person name="Andreopoulos W."/>
            <person name="Pangilinan J."/>
            <person name="LaButti K."/>
            <person name="Riley R."/>
            <person name="Lipzen A."/>
            <person name="Clum A."/>
            <person name="Drula E."/>
            <person name="Henrissat B."/>
            <person name="Kohler A."/>
            <person name="Grigoriev I.V."/>
            <person name="Martin F.M."/>
            <person name="Hacquard S."/>
        </authorList>
    </citation>
    <scope>NUCLEOTIDE SEQUENCE</scope>
    <source>
        <strain evidence="7">MPI-CAGE-AT-0016</strain>
    </source>
</reference>
<dbReference type="GO" id="GO:0008270">
    <property type="term" value="F:zinc ion binding"/>
    <property type="evidence" value="ECO:0007669"/>
    <property type="project" value="UniProtKB-KW"/>
</dbReference>
<dbReference type="EMBL" id="JAGPXD010000004">
    <property type="protein sequence ID" value="KAH7358181.1"/>
    <property type="molecule type" value="Genomic_DNA"/>
</dbReference>
<feature type="compositionally biased region" description="Basic and acidic residues" evidence="5">
    <location>
        <begin position="545"/>
        <end position="556"/>
    </location>
</feature>
<feature type="compositionally biased region" description="Basic and acidic residues" evidence="5">
    <location>
        <begin position="686"/>
        <end position="704"/>
    </location>
</feature>
<feature type="region of interest" description="Disordered" evidence="5">
    <location>
        <begin position="1028"/>
        <end position="1092"/>
    </location>
</feature>
<evidence type="ECO:0000259" key="6">
    <source>
        <dbReference type="PROSITE" id="PS50103"/>
    </source>
</evidence>
<feature type="region of interest" description="Disordered" evidence="5">
    <location>
        <begin position="733"/>
        <end position="753"/>
    </location>
</feature>
<dbReference type="InterPro" id="IPR000571">
    <property type="entry name" value="Znf_CCCH"/>
</dbReference>
<sequence>MLGRANSQQDMNFAGSPQQFRPHIAPQPSPVQPYSSPAPSAYHQASPPAYQHQQANFMPQQMNYAQGSSAASYQPVAPRQLSELNIQQQNFAGLNSQHLPAHVNPQTQAAVSDNDMAEQQLKKRKRAPNSNGEQDVASPADSAPAGPSGSVNATPFSSEAELAKLADFKSRTPAAKKAFPAIPGAPFLASTGVVNLPVTKTYDRLPPMIAQPNQSGKRALPGLGYELPCEIQGRFADKYRPSAIPAAKLSDREKEAKVLIDEYERGMKALGPRRPKYADYPYAFSEQLKADEAARSKAQRKARKEEEEERKKPIRAATRPTDLVEAAVWDMLGIAHIDPGLTRTSSLIADRVRKLGEFLIKLRTEMVKAKSEADQRVKVSEPAAEIAEAKKDLEIRKEMYIRSCDAAERYGDDAVLENLGSHQKGILSMVNALIGCVKAADYSGKLPKSLFRLMSAISMSKKIAEAVNFENVRKRFADKGDDEIKELVRTVVSRIKKDTGTETTNGTTEVKKATPVPLPPSAYKATAARPGAPAKTSADAPSTKRPLDDDATDSRPVKKANVEGSNSSLGSKFASKPSTAGTLASKLQGARPKPPSSSSLAAKSRPAVKPSAKPDAATSKPDGAASPMDVDQPTAAKRAKLDTARPSSAKTASARAVPAKTSSSSSALSSIGSLLDSINSKPEVTTAKKDTAKPDTIETPEQRTKRLRKESRRRLRVTWKPEPELTQVRIFHKEAAEDENNMTQDAADDRSEGMMLKQRNFTDDDDDEDDDISSRAWVDPVLADLSNIPEEYRAKAYVTRGGTLTFHTEEQKAMEEREQKELMVVYTDVSDIPPTPKSPAPEPAIPNSDAEIARLPQDGDHYKEMQVRWREVQQHGPDAASYFAKTRLSAKADPAAKLQSLLGNMQQASNGEVVPEGYNYNMTPPQKHAQLAQLQAANSNSQVLHVPAADQALALIQSDAVKNWRAANPFNPAAPRTQRRFDYSDPAIQAIANAVEELFEQFKGLPYPATQPPAWLKDPERIREWLTGYQKDSAARSKREAEERARAVEAPAQPVQPAQPNQDAWAAYYQQQQQQQQLQQMPQQAPPPEQSQQDVFAQYMAMFQQMQAQQPGPSTKLGEQQVQALLEQINQPQAAAAQPSNPYNLNPNDQGYQQLMMLTQMQQQQHQQQQHQQQQAAPGPSSQHSHDRDERPRRHGDELDYDDSYDPRDDYGRDRDRDRERDWDRDYRGGRDDRRESRDRHDQHDGRRDKHGNGGGKARKGNAPGGATLPPHRPANKALIGTKPCVFWQQGKCARGDKCTFRHDN</sequence>
<keyword evidence="3 4" id="KW-0862">Zinc</keyword>
<feature type="compositionally biased region" description="Low complexity" evidence="5">
    <location>
        <begin position="662"/>
        <end position="680"/>
    </location>
</feature>
<dbReference type="Gene3D" id="4.10.1000.10">
    <property type="entry name" value="Zinc finger, CCCH-type"/>
    <property type="match status" value="1"/>
</dbReference>
<comment type="caution">
    <text evidence="7">The sequence shown here is derived from an EMBL/GenBank/DDBJ whole genome shotgun (WGS) entry which is preliminary data.</text>
</comment>
<dbReference type="PANTHER" id="PTHR13328:SF4">
    <property type="entry name" value="NEGATIVE ELONGATION FACTOR A"/>
    <property type="match status" value="1"/>
</dbReference>
<feature type="compositionally biased region" description="Low complexity" evidence="5">
    <location>
        <begin position="1048"/>
        <end position="1083"/>
    </location>
</feature>
<dbReference type="SMART" id="SM00356">
    <property type="entry name" value="ZnF_C3H1"/>
    <property type="match status" value="1"/>
</dbReference>
<organism evidence="7 8">
    <name type="scientific">Plectosphaerella cucumerina</name>
    <dbReference type="NCBI Taxonomy" id="40658"/>
    <lineage>
        <taxon>Eukaryota</taxon>
        <taxon>Fungi</taxon>
        <taxon>Dikarya</taxon>
        <taxon>Ascomycota</taxon>
        <taxon>Pezizomycotina</taxon>
        <taxon>Sordariomycetes</taxon>
        <taxon>Hypocreomycetidae</taxon>
        <taxon>Glomerellales</taxon>
        <taxon>Plectosphaerellaceae</taxon>
        <taxon>Plectosphaerella</taxon>
    </lineage>
</organism>
<feature type="region of interest" description="Disordered" evidence="5">
    <location>
        <begin position="107"/>
        <end position="154"/>
    </location>
</feature>
<dbReference type="Pfam" id="PF18044">
    <property type="entry name" value="zf-CCCH_4"/>
    <property type="match status" value="1"/>
</dbReference>
<feature type="compositionally biased region" description="Low complexity" evidence="5">
    <location>
        <begin position="135"/>
        <end position="151"/>
    </location>
</feature>
<feature type="compositionally biased region" description="Polar residues" evidence="5">
    <location>
        <begin position="563"/>
        <end position="582"/>
    </location>
</feature>
<feature type="compositionally biased region" description="Basic and acidic residues" evidence="5">
    <location>
        <begin position="1205"/>
        <end position="1252"/>
    </location>
</feature>
<dbReference type="PANTHER" id="PTHR13328">
    <property type="entry name" value="NEGATIVE ELONGATION FACTOR A NELF-A"/>
    <property type="match status" value="1"/>
</dbReference>
<dbReference type="InterPro" id="IPR052828">
    <property type="entry name" value="NELF-A_domain"/>
</dbReference>
<feature type="region of interest" description="Disordered" evidence="5">
    <location>
        <begin position="1"/>
        <end position="76"/>
    </location>
</feature>
<dbReference type="SUPFAM" id="SSF90229">
    <property type="entry name" value="CCCH zinc finger"/>
    <property type="match status" value="1"/>
</dbReference>
<evidence type="ECO:0000256" key="1">
    <source>
        <dbReference type="ARBA" id="ARBA00022723"/>
    </source>
</evidence>
<evidence type="ECO:0000313" key="7">
    <source>
        <dbReference type="EMBL" id="KAH7358181.1"/>
    </source>
</evidence>
<feature type="compositionally biased region" description="Low complexity" evidence="5">
    <location>
        <begin position="596"/>
        <end position="607"/>
    </location>
</feature>
<evidence type="ECO:0000313" key="8">
    <source>
        <dbReference type="Proteomes" id="UP000813385"/>
    </source>
</evidence>
<feature type="compositionally biased region" description="Basic and acidic residues" evidence="5">
    <location>
        <begin position="1184"/>
        <end position="1198"/>
    </location>
</feature>